<evidence type="ECO:0000313" key="1">
    <source>
        <dbReference type="EMBL" id="KAB1442401.1"/>
    </source>
</evidence>
<organism evidence="1 2">
    <name type="scientific">Pseudodesulfovibrio senegalensis</name>
    <dbReference type="NCBI Taxonomy" id="1721087"/>
    <lineage>
        <taxon>Bacteria</taxon>
        <taxon>Pseudomonadati</taxon>
        <taxon>Thermodesulfobacteriota</taxon>
        <taxon>Desulfovibrionia</taxon>
        <taxon>Desulfovibrionales</taxon>
        <taxon>Desulfovibrionaceae</taxon>
    </lineage>
</organism>
<dbReference type="AlphaFoldDB" id="A0A6N6N366"/>
<dbReference type="RefSeq" id="WP_151150622.1">
    <property type="nucleotide sequence ID" value="NZ_WAIE01000002.1"/>
</dbReference>
<dbReference type="OrthoDB" id="5459073at2"/>
<comment type="caution">
    <text evidence="1">The sequence shown here is derived from an EMBL/GenBank/DDBJ whole genome shotgun (WGS) entry which is preliminary data.</text>
</comment>
<keyword evidence="2" id="KW-1185">Reference proteome</keyword>
<name>A0A6N6N366_9BACT</name>
<sequence>MPLIDYQDVVFRLQQGLGQAFADKPWILNLPGKSVACKVDQYYYVAVMPAFIDKLSSWANVEPEVAVESLVRTGNFITKAPDRDPVVSLGLTWDGRVCEMESAFVDADFIDRALRFYGGLETVLNVSELRIASASRESVEDFFEGKTPPQALAYG</sequence>
<evidence type="ECO:0000313" key="2">
    <source>
        <dbReference type="Proteomes" id="UP000438699"/>
    </source>
</evidence>
<dbReference type="Proteomes" id="UP000438699">
    <property type="component" value="Unassembled WGS sequence"/>
</dbReference>
<proteinExistence type="predicted"/>
<reference evidence="1 2" key="1">
    <citation type="journal article" date="2017" name="Int. J. Syst. Evol. Microbiol.">
        <title>Desulfovibrio senegalensis sp. nov., a mesophilic sulfate reducer isolated from marine sediment.</title>
        <authorList>
            <person name="Thioye A."/>
            <person name="Gam Z.B.A."/>
            <person name="Mbengue M."/>
            <person name="Cayol J.L."/>
            <person name="Joseph-Bartoli M."/>
            <person name="Toure-Kane C."/>
            <person name="Labat M."/>
        </authorList>
    </citation>
    <scope>NUCLEOTIDE SEQUENCE [LARGE SCALE GENOMIC DNA]</scope>
    <source>
        <strain evidence="1 2">DSM 101509</strain>
    </source>
</reference>
<protein>
    <submittedName>
        <fullName evidence="1">Uncharacterized protein</fullName>
    </submittedName>
</protein>
<accession>A0A6N6N366</accession>
<gene>
    <name evidence="1" type="ORF">F8A88_08130</name>
</gene>
<dbReference type="EMBL" id="WAIE01000002">
    <property type="protein sequence ID" value="KAB1442401.1"/>
    <property type="molecule type" value="Genomic_DNA"/>
</dbReference>